<protein>
    <submittedName>
        <fullName evidence="2">Uncharacterized protein</fullName>
    </submittedName>
</protein>
<gene>
    <name evidence="2" type="ORF">G7Z17_g10349</name>
</gene>
<evidence type="ECO:0000256" key="1">
    <source>
        <dbReference type="SAM" id="MobiDB-lite"/>
    </source>
</evidence>
<comment type="caution">
    <text evidence="2">The sequence shown here is derived from an EMBL/GenBank/DDBJ whole genome shotgun (WGS) entry which is preliminary data.</text>
</comment>
<evidence type="ECO:0000313" key="3">
    <source>
        <dbReference type="Proteomes" id="UP000722485"/>
    </source>
</evidence>
<evidence type="ECO:0000313" key="2">
    <source>
        <dbReference type="EMBL" id="KAF7543919.1"/>
    </source>
</evidence>
<dbReference type="Proteomes" id="UP000722485">
    <property type="component" value="Unassembled WGS sequence"/>
</dbReference>
<dbReference type="EMBL" id="JAANBB010000332">
    <property type="protein sequence ID" value="KAF7543919.1"/>
    <property type="molecule type" value="Genomic_DNA"/>
</dbReference>
<organism evidence="2 3">
    <name type="scientific">Cylindrodendrum hubeiense</name>
    <dbReference type="NCBI Taxonomy" id="595255"/>
    <lineage>
        <taxon>Eukaryota</taxon>
        <taxon>Fungi</taxon>
        <taxon>Dikarya</taxon>
        <taxon>Ascomycota</taxon>
        <taxon>Pezizomycotina</taxon>
        <taxon>Sordariomycetes</taxon>
        <taxon>Hypocreomycetidae</taxon>
        <taxon>Hypocreales</taxon>
        <taxon>Nectriaceae</taxon>
        <taxon>Cylindrodendrum</taxon>
    </lineage>
</organism>
<sequence>MSSRLPRCPSRRQLQHNSLDSSTLIFGHIPADTDTPLAPRFQERLLRPQLRDGAASRGANGLPDPGSLGFMHCQSPPTLDPSTSKPQLVWVMIPRLDRHTTRVGSDLGSRQAMHFPYVGLRLLVDPPR</sequence>
<accession>A0A9P5LCR5</accession>
<proteinExistence type="predicted"/>
<feature type="region of interest" description="Disordered" evidence="1">
    <location>
        <begin position="48"/>
        <end position="84"/>
    </location>
</feature>
<reference evidence="2" key="1">
    <citation type="submission" date="2020-03" db="EMBL/GenBank/DDBJ databases">
        <title>Draft Genome Sequence of Cylindrodendrum hubeiense.</title>
        <authorList>
            <person name="Buettner E."/>
            <person name="Kellner H."/>
        </authorList>
    </citation>
    <scope>NUCLEOTIDE SEQUENCE</scope>
    <source>
        <strain evidence="2">IHI 201604</strain>
    </source>
</reference>
<name>A0A9P5LCR5_9HYPO</name>
<dbReference type="AlphaFoldDB" id="A0A9P5LCR5"/>
<keyword evidence="3" id="KW-1185">Reference proteome</keyword>
<feature type="compositionally biased region" description="Polar residues" evidence="1">
    <location>
        <begin position="75"/>
        <end position="84"/>
    </location>
</feature>